<dbReference type="PANTHER" id="PTHR14241">
    <property type="entry name" value="INTERFERON-INDUCED PROTEIN 44"/>
    <property type="match status" value="1"/>
</dbReference>
<name>H9GBK6_ANOCA</name>
<dbReference type="SUPFAM" id="SSF52540">
    <property type="entry name" value="P-loop containing nucleoside triphosphate hydrolases"/>
    <property type="match status" value="1"/>
</dbReference>
<dbReference type="eggNOG" id="ENOG502QQ57">
    <property type="taxonomic scope" value="Eukaryota"/>
</dbReference>
<keyword evidence="4" id="KW-1185">Reference proteome</keyword>
<dbReference type="AlphaFoldDB" id="H9GBK6"/>
<dbReference type="CDD" id="cd00882">
    <property type="entry name" value="Ras_like_GTPase"/>
    <property type="match status" value="1"/>
</dbReference>
<dbReference type="InterPro" id="IPR027417">
    <property type="entry name" value="P-loop_NTPase"/>
</dbReference>
<dbReference type="PROSITE" id="PS51886">
    <property type="entry name" value="TLDC"/>
    <property type="match status" value="1"/>
</dbReference>
<dbReference type="STRING" id="28377.ENSACAP00000006395"/>
<organism evidence="3 4">
    <name type="scientific">Anolis carolinensis</name>
    <name type="common">Green anole</name>
    <name type="synonym">American chameleon</name>
    <dbReference type="NCBI Taxonomy" id="28377"/>
    <lineage>
        <taxon>Eukaryota</taxon>
        <taxon>Metazoa</taxon>
        <taxon>Chordata</taxon>
        <taxon>Craniata</taxon>
        <taxon>Vertebrata</taxon>
        <taxon>Euteleostomi</taxon>
        <taxon>Lepidosauria</taxon>
        <taxon>Squamata</taxon>
        <taxon>Bifurcata</taxon>
        <taxon>Unidentata</taxon>
        <taxon>Episquamata</taxon>
        <taxon>Toxicofera</taxon>
        <taxon>Iguania</taxon>
        <taxon>Dactyloidae</taxon>
        <taxon>Anolis</taxon>
    </lineage>
</organism>
<comment type="similarity">
    <text evidence="1">Belongs to the IFI44 family.</text>
</comment>
<reference evidence="3" key="3">
    <citation type="submission" date="2025-09" db="UniProtKB">
        <authorList>
            <consortium name="Ensembl"/>
        </authorList>
    </citation>
    <scope>IDENTIFICATION</scope>
</reference>
<protein>
    <recommendedName>
        <fullName evidence="2">TLDc domain-containing protein</fullName>
    </recommendedName>
</protein>
<sequence length="460" mass="51026">MAGIQSRLTEKEKKGLLHLVGCKILSLLYKGSVHGYSANVFHNICNQQGPTVVVAYNSSGYIFGGFTAQGYTSSGAIVADEKAFLFRLKGKEEELVPLKIPVKNANQAITDKAELGPCFGYGAGSLVFLSQNTAAVATNAEPGSYVFQVEELHGNDQALLECEVYRAEDIGEMLTKPWRNVNWTSRERRELMSQIAAYKPRLNSVPQFRFLFLGPIGAGKSSFFNSVKSIFRGYVTSQAIAGSDSTSVTLQYKIYNINSEESGKLLPIKFCDTVGLEDKQGSGLYIDEVPNLLRGHVPDNYQFNSSAAIQPDTPGYIKSPLLKDQIHCLIFVIDGSKIEILSENLGGKLREIRRKTNKLGVQQLVILTKVDEICPSLEEDVSDVYRSKIVARKMQLTAERLGIPLCNIVPVKNYSVELELKDDVDILILMAVRQMLRLAESYLDNYSSDTDSTVDYYSEY</sequence>
<accession>H9GBK6</accession>
<evidence type="ECO:0000259" key="2">
    <source>
        <dbReference type="PROSITE" id="PS51886"/>
    </source>
</evidence>
<proteinExistence type="inferred from homology"/>
<dbReference type="Ensembl" id="ENSACAT00000006538.4">
    <property type="protein sequence ID" value="ENSACAP00000006395.4"/>
    <property type="gene ID" value="ENSACAG00000006542.3"/>
</dbReference>
<reference evidence="3" key="2">
    <citation type="submission" date="2025-08" db="UniProtKB">
        <authorList>
            <consortium name="Ensembl"/>
        </authorList>
    </citation>
    <scope>IDENTIFICATION</scope>
</reference>
<dbReference type="InterPro" id="IPR006571">
    <property type="entry name" value="TLDc_dom"/>
</dbReference>
<feature type="domain" description="TLDc" evidence="2">
    <location>
        <begin position="2"/>
        <end position="168"/>
    </location>
</feature>
<dbReference type="PANTHER" id="PTHR14241:SF32">
    <property type="entry name" value="VWFA DOMAIN-CONTAINING PROTEIN-RELATED"/>
    <property type="match status" value="1"/>
</dbReference>
<dbReference type="SMART" id="SM00584">
    <property type="entry name" value="TLDc"/>
    <property type="match status" value="1"/>
</dbReference>
<dbReference type="Pfam" id="PF07534">
    <property type="entry name" value="TLD"/>
    <property type="match status" value="1"/>
</dbReference>
<evidence type="ECO:0000313" key="4">
    <source>
        <dbReference type="Proteomes" id="UP000001646"/>
    </source>
</evidence>
<dbReference type="Gene3D" id="3.40.50.300">
    <property type="entry name" value="P-loop containing nucleotide triphosphate hydrolases"/>
    <property type="match status" value="1"/>
</dbReference>
<evidence type="ECO:0000256" key="1">
    <source>
        <dbReference type="ARBA" id="ARBA00009243"/>
    </source>
</evidence>
<dbReference type="Bgee" id="ENSACAG00000006542">
    <property type="expression patterns" value="Expressed in lung and 9 other cell types or tissues"/>
</dbReference>
<dbReference type="Proteomes" id="UP000001646">
    <property type="component" value="Unplaced"/>
</dbReference>
<dbReference type="HOGENOM" id="CLU_049888_3_1_1"/>
<dbReference type="GeneTree" id="ENSGT00940000163581"/>
<evidence type="ECO:0000313" key="3">
    <source>
        <dbReference type="Ensembl" id="ENSACAP00000006395.4"/>
    </source>
</evidence>
<reference evidence="3" key="1">
    <citation type="submission" date="2009-12" db="EMBL/GenBank/DDBJ databases">
        <title>The Genome Sequence of Anolis carolinensis (Green Anole Lizard).</title>
        <authorList>
            <consortium name="The Genome Sequencing Platform"/>
            <person name="Di Palma F."/>
            <person name="Alfoldi J."/>
            <person name="Heiman D."/>
            <person name="Young S."/>
            <person name="Grabherr M."/>
            <person name="Johnson J."/>
            <person name="Lander E.S."/>
            <person name="Lindblad-Toh K."/>
        </authorList>
    </citation>
    <scope>NUCLEOTIDE SEQUENCE [LARGE SCALE GENOMIC DNA]</scope>
    <source>
        <strain evidence="3">JBL SC #1</strain>
    </source>
</reference>